<dbReference type="VEuPathDB" id="FungiDB:VP01_8455g1"/>
<keyword evidence="2" id="KW-1185">Reference proteome</keyword>
<organism evidence="1 2">
    <name type="scientific">Puccinia sorghi</name>
    <dbReference type="NCBI Taxonomy" id="27349"/>
    <lineage>
        <taxon>Eukaryota</taxon>
        <taxon>Fungi</taxon>
        <taxon>Dikarya</taxon>
        <taxon>Basidiomycota</taxon>
        <taxon>Pucciniomycotina</taxon>
        <taxon>Pucciniomycetes</taxon>
        <taxon>Pucciniales</taxon>
        <taxon>Pucciniaceae</taxon>
        <taxon>Puccinia</taxon>
    </lineage>
</organism>
<dbReference type="EMBL" id="LAVV01013999">
    <property type="protein sequence ID" value="KNZ45133.1"/>
    <property type="molecule type" value="Genomic_DNA"/>
</dbReference>
<reference evidence="1 2" key="1">
    <citation type="submission" date="2015-08" db="EMBL/GenBank/DDBJ databases">
        <title>Next Generation Sequencing and Analysis of the Genome of Puccinia sorghi L Schw, the Causal Agent of Maize Common Rust.</title>
        <authorList>
            <person name="Rochi L."/>
            <person name="Burguener G."/>
            <person name="Darino M."/>
            <person name="Turjanski A."/>
            <person name="Kreff E."/>
            <person name="Dieguez M.J."/>
            <person name="Sacco F."/>
        </authorList>
    </citation>
    <scope>NUCLEOTIDE SEQUENCE [LARGE SCALE GENOMIC DNA]</scope>
    <source>
        <strain evidence="1 2">RO10H11247</strain>
    </source>
</reference>
<dbReference type="OrthoDB" id="3344688at2759"/>
<comment type="caution">
    <text evidence="1">The sequence shown here is derived from an EMBL/GenBank/DDBJ whole genome shotgun (WGS) entry which is preliminary data.</text>
</comment>
<evidence type="ECO:0000313" key="2">
    <source>
        <dbReference type="Proteomes" id="UP000037035"/>
    </source>
</evidence>
<dbReference type="AlphaFoldDB" id="A0A0L6U990"/>
<proteinExistence type="predicted"/>
<protein>
    <submittedName>
        <fullName evidence="1">Uncharacterized protein</fullName>
    </submittedName>
</protein>
<dbReference type="Proteomes" id="UP000037035">
    <property type="component" value="Unassembled WGS sequence"/>
</dbReference>
<sequence>LFLLRSVESSGPSVHAGPLELPPRSKNIDILYHWLCKIYNTGLIQINYISTHRMKVDQGGIEPHVYPASSQSPCCGRAECFSDNHQQPNLSLFYFFSLFIIVFLSQFHHLNPSHKPQTPLTTGMPCVFHSSIHYHSSLISSLSGVLAFIQSSRLLVYSQLPLLSKRSFLQSSRLLVYSQLPLLSKNLLAHYINACDNVVEYI</sequence>
<evidence type="ECO:0000313" key="1">
    <source>
        <dbReference type="EMBL" id="KNZ45133.1"/>
    </source>
</evidence>
<name>A0A0L6U990_9BASI</name>
<gene>
    <name evidence="1" type="ORF">VP01_8455g1</name>
</gene>
<accession>A0A0L6U990</accession>
<feature type="non-terminal residue" evidence="1">
    <location>
        <position position="1"/>
    </location>
</feature>